<dbReference type="OrthoDB" id="163438at2759"/>
<dbReference type="InterPro" id="IPR027417">
    <property type="entry name" value="P-loop_NTPase"/>
</dbReference>
<dbReference type="PANTHER" id="PTHR10039:SF15">
    <property type="entry name" value="NACHT DOMAIN-CONTAINING PROTEIN"/>
    <property type="match status" value="1"/>
</dbReference>
<dbReference type="Pfam" id="PF24883">
    <property type="entry name" value="NPHP3_N"/>
    <property type="match status" value="1"/>
</dbReference>
<dbReference type="SUPFAM" id="SSF82171">
    <property type="entry name" value="DPP6 N-terminal domain-like"/>
    <property type="match status" value="1"/>
</dbReference>
<dbReference type="InterPro" id="IPR056884">
    <property type="entry name" value="NPHP3-like_N"/>
</dbReference>
<dbReference type="SUPFAM" id="SSF52540">
    <property type="entry name" value="P-loop containing nucleoside triphosphate hydrolases"/>
    <property type="match status" value="1"/>
</dbReference>
<evidence type="ECO:0000259" key="2">
    <source>
        <dbReference type="Pfam" id="PF24883"/>
    </source>
</evidence>
<reference evidence="3 4" key="1">
    <citation type="journal article" date="2019" name="Sci. Rep.">
        <title>Comparative genomics of chytrid fungi reveal insights into the obligate biotrophic and pathogenic lifestyle of Synchytrium endobioticum.</title>
        <authorList>
            <person name="van de Vossenberg B.T.L.H."/>
            <person name="Warris S."/>
            <person name="Nguyen H.D.T."/>
            <person name="van Gent-Pelzer M.P.E."/>
            <person name="Joly D.L."/>
            <person name="van de Geest H.C."/>
            <person name="Bonants P.J.M."/>
            <person name="Smith D.S."/>
            <person name="Levesque C.A."/>
            <person name="van der Lee T.A.J."/>
        </authorList>
    </citation>
    <scope>NUCLEOTIDE SEQUENCE [LARGE SCALE GENOMIC DNA]</scope>
    <source>
        <strain evidence="3 4">CBS 675.73</strain>
    </source>
</reference>
<sequence length="2004" mass="225002">MHVVIRLNGVQLAPALDVDISSRECAWNGIRYSTIRESIKKHTFDGTSVSDQDRQQLKSGCFLFQTRPGFFDKKIITLGQEAQTLLKYNPLVDSKDIAHVHLINPDSFWIISLEHLPSSRWDLGDIMIPLSHADTIPVVRRAVSASHNLTHPFDICDETGHPIGTHSYASVSEVNRTLGARESSEATQKCSVIKFRFFANTTTNRWTLQHIGSLSINNTPTTNDTEYMTCLQELGQLDSKTLFSDFMDDSHGLQVIQASGKIAENISTSMEVLTKVTSYSGNVAKTLEDFNFKFAPILNGLNCLSNVVSVIPFMSSVGTVISAVVTFTQKMEQNEKDIVYLKQNGQLLKETIEMRVSAYFKPDSNIIVDDEQLQMSYCKTLSNGAKVLINVVETVCQFQNRGWLNKMLKAGAGVDVTSSERSLDFAIKSIIALDPIQKTFNMNSIMPHFKSQEALHFWKSHRFRYCAQGDRLCEAVIKKAIRVNVALEQPGTAAILQVELFKRLNAESTGFINSIDFGEWYSEENLSALVTTAVRNSTATNVADSKLEKKMDKIYFGAEIESQLNDRISETREWLLDSIIKSKASIILLVAGPGFGKSIISAWAASNWKCIHYFFKVDDARMRTALNFVKNLLLQLHDKLRKTRIQEAVALESRIHESFDVDGGSFETLSPVLLDCLRSNAHDLGWIVVDAFDECPHSDQRAVWALLEEIARTDAALKILVTSRPNAATQPARKFPHPHQRIDSGLSLDETVFEPTFEILSDLESRPENFEDVRVYFESTLRLATERGITILTTKSKGNFLWARLAVSIIRSLNEEEHIPFVAHTALHSMLSQQYLICFGQSIKMPSVYQEGLKSVMSLVLAFAEPVKVEVVQHFWTSSWMDDKKKDPHNEEDYEKARTLFLQYFTFASSRLLIRTNYESYVWPGHKSLRDLLQNNQLASFVDVSSAHIVIANYSLEILENFDSNVTKTDQQPSLAIKCYAAKYWATHVHEMSGCTESSRINTRVAAYLNSPVALHWITLMASMNQLPSVRSTLTEAMKNDVDCARLIKIIDRFSNVLLTEPEQMYKSVAVMCLQNETTSDLFSDAKTLNAKFQPRVLLGGNRFWLESNAFLSSVKKRVLHSSAFSKNIVLVYNSRKEALRDPVDCEVWDAERNTCISKIFPVVSRYKWSQYVDFIVCDDGLCWPYLCAVFEGENTVFLWRDYRATPNKISLESPLRIQVIQQAGVNPTILIVCKKAIAKLEFKNGFMTLRILAAKLREIKNSSDDLKVRSIVCDSTVWLAILDGKRLRVFSSEISESKCCEQIILNSDVRCCLGFDMVAANNIPRLLFHSKAAVTLLSLKDMENLTHQFDSAEITHASFNLDTSLISLVVASDFIQLSTDSFDQVLRLDGLAPTDSQILHANCSGSEYILTVRPTVISCIDPTSKKGVLLLEDDISSFTFTGETILFSNVHGRVSTYQLDMLIQTALCRDSCSVNNLMEPFYESDMAISENGMLYTIQMASSGTVNIWNLYEGGQHVQTIEKAAKIEDSIDNSELWASKDGSKFVALSSNTQSLAWWTVSDPELPELYHFQKIRHWVRADIAWSTDLVSAVFRSSEDNLLYLTERGMEYVEVQPTETAGTFNEAEDDNGDMLGFSFDDMFSTGEEPSVSSYQLILNHVCCYFQLATIQACNWLISASDTHVIATNLSSSQYSLLPVSFCDGRDSASVAMTFGRLKDASTSWLIATFDMKALENRLLILLGFKNGCLVLLEFQDNEFKRALLVSNSLNDIKRAIISISPAVLTVQHHTGGDGKAHEISLFSWTSEMNGSSMLLSETCSDILHIAVQECDKNWGGASIILTRRGELFSVRHNGQDFQRKLEFQIPGAFMSDKCNSMKVQSSVVVLSFKRMFLVLDLGRSTDEWKTCQKILKLKSATSSITTSTSATRPVTSLFPPVGFHASSTPIEVEINMGSAPFITSEITRISMEKPMLDRIANNATMPAHFLELRFLDASTDFEADGPWSYL</sequence>
<dbReference type="Proteomes" id="UP000320333">
    <property type="component" value="Unassembled WGS sequence"/>
</dbReference>
<name>A0A507ELR6_9FUNG</name>
<evidence type="ECO:0000256" key="1">
    <source>
        <dbReference type="ARBA" id="ARBA00022737"/>
    </source>
</evidence>
<gene>
    <name evidence="3" type="ORF">CcCBS67573_g08444</name>
</gene>
<evidence type="ECO:0000313" key="4">
    <source>
        <dbReference type="Proteomes" id="UP000320333"/>
    </source>
</evidence>
<organism evidence="3 4">
    <name type="scientific">Chytriomyces confervae</name>
    <dbReference type="NCBI Taxonomy" id="246404"/>
    <lineage>
        <taxon>Eukaryota</taxon>
        <taxon>Fungi</taxon>
        <taxon>Fungi incertae sedis</taxon>
        <taxon>Chytridiomycota</taxon>
        <taxon>Chytridiomycota incertae sedis</taxon>
        <taxon>Chytridiomycetes</taxon>
        <taxon>Chytridiales</taxon>
        <taxon>Chytriomycetaceae</taxon>
        <taxon>Chytriomyces</taxon>
    </lineage>
</organism>
<proteinExistence type="predicted"/>
<dbReference type="EMBL" id="QEAP01000553">
    <property type="protein sequence ID" value="TPX64307.1"/>
    <property type="molecule type" value="Genomic_DNA"/>
</dbReference>
<feature type="domain" description="Nephrocystin 3-like N-terminal" evidence="2">
    <location>
        <begin position="571"/>
        <end position="724"/>
    </location>
</feature>
<comment type="caution">
    <text evidence="3">The sequence shown here is derived from an EMBL/GenBank/DDBJ whole genome shotgun (WGS) entry which is preliminary data.</text>
</comment>
<keyword evidence="1" id="KW-0677">Repeat</keyword>
<evidence type="ECO:0000313" key="3">
    <source>
        <dbReference type="EMBL" id="TPX64307.1"/>
    </source>
</evidence>
<dbReference type="Gene3D" id="3.40.50.300">
    <property type="entry name" value="P-loop containing nucleotide triphosphate hydrolases"/>
    <property type="match status" value="1"/>
</dbReference>
<protein>
    <recommendedName>
        <fullName evidence="2">Nephrocystin 3-like N-terminal domain-containing protein</fullName>
    </recommendedName>
</protein>
<keyword evidence="4" id="KW-1185">Reference proteome</keyword>
<dbReference type="PANTHER" id="PTHR10039">
    <property type="entry name" value="AMELOGENIN"/>
    <property type="match status" value="1"/>
</dbReference>
<accession>A0A507ELR6</accession>